<keyword evidence="3" id="KW-0862">Zinc</keyword>
<feature type="domain" description="Helicase ATP-binding" evidence="5">
    <location>
        <begin position="609"/>
        <end position="769"/>
    </location>
</feature>
<evidence type="ECO:0000259" key="4">
    <source>
        <dbReference type="PROSITE" id="PS50966"/>
    </source>
</evidence>
<keyword evidence="2 7" id="KW-0547">Nucleotide-binding</keyword>
<keyword evidence="2 7" id="KW-0067">ATP-binding</keyword>
<keyword evidence="1" id="KW-0378">Hydrolase</keyword>
<dbReference type="Gene3D" id="3.40.50.300">
    <property type="entry name" value="P-loop containing nucleotide triphosphate hydrolases"/>
    <property type="match status" value="1"/>
</dbReference>
<reference evidence="8" key="1">
    <citation type="journal article" date="2019" name="Int. J. Syst. Evol. Microbiol.">
        <title>The Global Catalogue of Microorganisms (GCM) 10K type strain sequencing project: providing services to taxonomists for standard genome sequencing and annotation.</title>
        <authorList>
            <consortium name="The Broad Institute Genomics Platform"/>
            <consortium name="The Broad Institute Genome Sequencing Center for Infectious Disease"/>
            <person name="Wu L."/>
            <person name="Ma J."/>
        </authorList>
    </citation>
    <scope>NUCLEOTIDE SEQUENCE [LARGE SCALE GENOMIC DNA]</scope>
    <source>
        <strain evidence="8">CGMCC 1.15923</strain>
    </source>
</reference>
<dbReference type="CDD" id="cd18793">
    <property type="entry name" value="SF2_C_SNF"/>
    <property type="match status" value="1"/>
</dbReference>
<dbReference type="InterPro" id="IPR001650">
    <property type="entry name" value="Helicase_C-like"/>
</dbReference>
<evidence type="ECO:0000259" key="6">
    <source>
        <dbReference type="PROSITE" id="PS51194"/>
    </source>
</evidence>
<keyword evidence="3" id="KW-0863">Zinc-finger</keyword>
<dbReference type="CDD" id="cd18012">
    <property type="entry name" value="DEXQc_arch_SWI2_SNF2"/>
    <property type="match status" value="1"/>
</dbReference>
<dbReference type="PROSITE" id="PS51194">
    <property type="entry name" value="HELICASE_CTER"/>
    <property type="match status" value="1"/>
</dbReference>
<dbReference type="RefSeq" id="WP_188629408.1">
    <property type="nucleotide sequence ID" value="NZ_BMKE01000009.1"/>
</dbReference>
<accession>A0ABQ1II96</accession>
<evidence type="ECO:0000256" key="1">
    <source>
        <dbReference type="ARBA" id="ARBA00022801"/>
    </source>
</evidence>
<name>A0ABQ1II96_9GAMM</name>
<dbReference type="SMART" id="SM00487">
    <property type="entry name" value="DEXDc"/>
    <property type="match status" value="1"/>
</dbReference>
<comment type="caution">
    <text evidence="7">The sequence shown here is derived from an EMBL/GenBank/DDBJ whole genome shotgun (WGS) entry which is preliminary data.</text>
</comment>
<dbReference type="Pfam" id="PF04434">
    <property type="entry name" value="SWIM"/>
    <property type="match status" value="1"/>
</dbReference>
<dbReference type="SMART" id="SM00490">
    <property type="entry name" value="HELICc"/>
    <property type="match status" value="1"/>
</dbReference>
<organism evidence="7 8">
    <name type="scientific">Oceanisphaera marina</name>
    <dbReference type="NCBI Taxonomy" id="2017550"/>
    <lineage>
        <taxon>Bacteria</taxon>
        <taxon>Pseudomonadati</taxon>
        <taxon>Pseudomonadota</taxon>
        <taxon>Gammaproteobacteria</taxon>
        <taxon>Aeromonadales</taxon>
        <taxon>Aeromonadaceae</taxon>
        <taxon>Oceanisphaera</taxon>
    </lineage>
</organism>
<dbReference type="InterPro" id="IPR027417">
    <property type="entry name" value="P-loop_NTPase"/>
</dbReference>
<feature type="domain" description="SWIM-type" evidence="4">
    <location>
        <begin position="53"/>
        <end position="87"/>
    </location>
</feature>
<dbReference type="Gene3D" id="3.40.50.10810">
    <property type="entry name" value="Tandem AAA-ATPase domain"/>
    <property type="match status" value="1"/>
</dbReference>
<dbReference type="InterPro" id="IPR049730">
    <property type="entry name" value="SNF2/RAD54-like_C"/>
</dbReference>
<dbReference type="Pfam" id="PF00271">
    <property type="entry name" value="Helicase_C"/>
    <property type="match status" value="1"/>
</dbReference>
<dbReference type="InterPro" id="IPR007527">
    <property type="entry name" value="Znf_SWIM"/>
</dbReference>
<keyword evidence="8" id="KW-1185">Reference proteome</keyword>
<gene>
    <name evidence="7" type="ORF">GCM10011502_14230</name>
</gene>
<dbReference type="GO" id="GO:0004386">
    <property type="term" value="F:helicase activity"/>
    <property type="evidence" value="ECO:0007669"/>
    <property type="project" value="UniProtKB-KW"/>
</dbReference>
<evidence type="ECO:0000313" key="8">
    <source>
        <dbReference type="Proteomes" id="UP000646152"/>
    </source>
</evidence>
<dbReference type="PROSITE" id="PS51192">
    <property type="entry name" value="HELICASE_ATP_BIND_1"/>
    <property type="match status" value="1"/>
</dbReference>
<evidence type="ECO:0000256" key="3">
    <source>
        <dbReference type="PROSITE-ProRule" id="PRU00325"/>
    </source>
</evidence>
<dbReference type="Proteomes" id="UP000646152">
    <property type="component" value="Unassembled WGS sequence"/>
</dbReference>
<evidence type="ECO:0000313" key="7">
    <source>
        <dbReference type="EMBL" id="GGB42050.1"/>
    </source>
</evidence>
<keyword evidence="2 7" id="KW-0347">Helicase</keyword>
<dbReference type="Pfam" id="PF00176">
    <property type="entry name" value="SNF2-rel_dom"/>
    <property type="match status" value="1"/>
</dbReference>
<feature type="domain" description="Helicase C-terminal" evidence="6">
    <location>
        <begin position="897"/>
        <end position="1054"/>
    </location>
</feature>
<proteinExistence type="predicted"/>
<dbReference type="EMBL" id="BMKE01000009">
    <property type="protein sequence ID" value="GGB42050.1"/>
    <property type="molecule type" value="Genomic_DNA"/>
</dbReference>
<evidence type="ECO:0000256" key="2">
    <source>
        <dbReference type="ARBA" id="ARBA00022806"/>
    </source>
</evidence>
<dbReference type="PANTHER" id="PTHR10799">
    <property type="entry name" value="SNF2/RAD54 HELICASE FAMILY"/>
    <property type="match status" value="1"/>
</dbReference>
<dbReference type="InterPro" id="IPR038718">
    <property type="entry name" value="SNF2-like_sf"/>
</dbReference>
<dbReference type="SUPFAM" id="SSF52540">
    <property type="entry name" value="P-loop containing nucleoside triphosphate hydrolases"/>
    <property type="match status" value="2"/>
</dbReference>
<dbReference type="InterPro" id="IPR014001">
    <property type="entry name" value="Helicase_ATP-bd"/>
</dbReference>
<evidence type="ECO:0000259" key="5">
    <source>
        <dbReference type="PROSITE" id="PS51192"/>
    </source>
</evidence>
<dbReference type="InterPro" id="IPR000330">
    <property type="entry name" value="SNF2_N"/>
</dbReference>
<sequence length="1058" mass="119708">MHFTLNDIQHLTSPAAFKRGETYFRQGKVMYANLDEVHEQVIAKVKGTEPYPYEVFLFWEGKALASDCSCPVGYNCKHGVAAALQWLSEQQATANAGNSSPQSALEKWLTALPFEVEPPLDETALQPGRHYLLYQLEQDQGQHRLSIYKAYLKKNGDWSQRKPYLAPYYAAWNVPDFYLPQDSSVMQQLQQPGLQSCHDLLLTGTAGAQVLNQLQLSRRLILADGQFLHTAPQRTLHWQWQTSDTEQRLLAELEGVTNWEPIAVTPPYYLDRDNAIIGEIATPLTGSQLAHLYNMPPVPNEQMPMVSAQLRRVFKPEQLPLAKEPTLITEATPVPHLTLTMTQSEHGAPLPAAQLHFDYGPIALAPLYHGAFNTESLLQQHDGQAYLIERQDSAEKEYALQLQDLGLWPSAALNDIGLKDTWMPNTGNAAQALRHWQELLEQDFPELERRGWRISEAADYRFEIHDARFDIELQDSHHSWFDFSLGLQQGEIKLDTMEVIGAWLQADMPAELLLPVGDDWLRVDTQPLWTIRDLLIELFDQKLLDRPITLPAFQAAQLQGLELDDRQAPLTRNMMAQLQDFTGLQPVPVPAGLNAELRPYQQQGLNWLAFLHRYGLGGILADDMGLGKTLQTLALIQHLKETDQLQQPAMILAPTSLVGNWQHEASRFTPDLRVLIIHGPQRHAAFEQIANHDLVITTYPLLLRDGEHYAQQHFGVLVLDEAQAIKNPTTKVAQRVRELKGGLRLCLSGTPLENHLGELWALMDFVLPGLLGGRSRFNHSYRQPIENDGNRQRQQELGQRLAPFMLRRTKAEVVKELPEKTEIIQYVELQGKQRALYESIRVSMEKRLRTLVAQKGMARSHIEFLDALLKLRQACIDPRLVKLEKAADIKEHAKLDWLADAIPRLLEEGRHILVFSQFTEVLSLIEVELQLRNIDYSKLIGKTRNRQPAIDRFQQGKVQVFLISLKAGGSGLNLTAADVVIHVDPWWNPAVENQATDRAHRIGQDKPVFVYKLVAADTVEERIQQMQQQKQALADALFSDTGSAGLPSDSDSLLALLS</sequence>
<dbReference type="PROSITE" id="PS50966">
    <property type="entry name" value="ZF_SWIM"/>
    <property type="match status" value="1"/>
</dbReference>
<protein>
    <submittedName>
        <fullName evidence="7">Helicase/SNF2 family domain protein</fullName>
    </submittedName>
</protein>
<keyword evidence="3" id="KW-0479">Metal-binding</keyword>